<evidence type="ECO:0000313" key="1">
    <source>
        <dbReference type="EMBL" id="TCW59774.1"/>
    </source>
</evidence>
<evidence type="ECO:0000313" key="2">
    <source>
        <dbReference type="Proteomes" id="UP000295285"/>
    </source>
</evidence>
<dbReference type="EMBL" id="SMDG01000001">
    <property type="protein sequence ID" value="TCW59774.1"/>
    <property type="molecule type" value="Genomic_DNA"/>
</dbReference>
<protein>
    <submittedName>
        <fullName evidence="1">Uncharacterized protein</fullName>
    </submittedName>
</protein>
<dbReference type="RefSeq" id="WP_131931335.1">
    <property type="nucleotide sequence ID" value="NZ_SMDF01000001.1"/>
</dbReference>
<accession>A0A4R4BLD2</accession>
<reference evidence="1 2" key="1">
    <citation type="submission" date="2019-03" db="EMBL/GenBank/DDBJ databases">
        <title>Above-ground endophytic microbial communities from plants in different locations in the United States.</title>
        <authorList>
            <person name="Frank C."/>
        </authorList>
    </citation>
    <scope>NUCLEOTIDE SEQUENCE [LARGE SCALE GENOMIC DNA]</scope>
    <source>
        <strain evidence="1 2">LP_2_YM</strain>
    </source>
</reference>
<gene>
    <name evidence="1" type="ORF">EC910_101404</name>
</gene>
<name>A0A4R4BLD2_BACTU</name>
<comment type="caution">
    <text evidence="1">The sequence shown here is derived from an EMBL/GenBank/DDBJ whole genome shotgun (WGS) entry which is preliminary data.</text>
</comment>
<proteinExistence type="predicted"/>
<dbReference type="Proteomes" id="UP000295285">
    <property type="component" value="Unassembled WGS sequence"/>
</dbReference>
<dbReference type="AlphaFoldDB" id="A0A4R4BLD2"/>
<organism evidence="1 2">
    <name type="scientific">Bacillus thuringiensis</name>
    <dbReference type="NCBI Taxonomy" id="1428"/>
    <lineage>
        <taxon>Bacteria</taxon>
        <taxon>Bacillati</taxon>
        <taxon>Bacillota</taxon>
        <taxon>Bacilli</taxon>
        <taxon>Bacillales</taxon>
        <taxon>Bacillaceae</taxon>
        <taxon>Bacillus</taxon>
        <taxon>Bacillus cereus group</taxon>
    </lineage>
</organism>
<sequence length="145" mass="16498">MTKVNLNVLFKKMQKDDKKEVLMFHVLSDELPHADELLKMPGTIVHLTVEKSEVEPIGAEFVSIQRDSKKTVLKFNVKGDTKDKINKLYPFAGENVSITLEPSQMSIDEFYEEKHEGMEYNVKQDGTTEVAPGQLKIVDEETIAE</sequence>